<feature type="region of interest" description="Disordered" evidence="5">
    <location>
        <begin position="1"/>
        <end position="20"/>
    </location>
</feature>
<dbReference type="Pfam" id="PF00249">
    <property type="entry name" value="Myb_DNA-binding"/>
    <property type="match status" value="1"/>
</dbReference>
<keyword evidence="1" id="KW-0805">Transcription regulation</keyword>
<feature type="region of interest" description="Disordered" evidence="5">
    <location>
        <begin position="163"/>
        <end position="270"/>
    </location>
</feature>
<evidence type="ECO:0000256" key="5">
    <source>
        <dbReference type="SAM" id="MobiDB-lite"/>
    </source>
</evidence>
<name>A0AAD6XE10_9AGAR</name>
<gene>
    <name evidence="8" type="ORF">C8F04DRAFT_1031195</name>
</gene>
<dbReference type="InterPro" id="IPR017930">
    <property type="entry name" value="Myb_dom"/>
</dbReference>
<dbReference type="PROSITE" id="PS51294">
    <property type="entry name" value="HTH_MYB"/>
    <property type="match status" value="3"/>
</dbReference>
<dbReference type="PANTHER" id="PTHR46621">
    <property type="entry name" value="SNRNA-ACTIVATING PROTEIN COMPLEX SUBUNIT 4"/>
    <property type="match status" value="1"/>
</dbReference>
<dbReference type="CDD" id="cd00167">
    <property type="entry name" value="SANT"/>
    <property type="match status" value="3"/>
</dbReference>
<dbReference type="Pfam" id="PF13921">
    <property type="entry name" value="Myb_DNA-bind_6"/>
    <property type="match status" value="1"/>
</dbReference>
<dbReference type="PANTHER" id="PTHR46621:SF1">
    <property type="entry name" value="SNRNA-ACTIVATING PROTEIN COMPLEX SUBUNIT 4"/>
    <property type="match status" value="1"/>
</dbReference>
<evidence type="ECO:0000313" key="9">
    <source>
        <dbReference type="Proteomes" id="UP001218188"/>
    </source>
</evidence>
<feature type="domain" description="Myb-like" evidence="6">
    <location>
        <begin position="117"/>
        <end position="168"/>
    </location>
</feature>
<dbReference type="Proteomes" id="UP001218188">
    <property type="component" value="Unassembled WGS sequence"/>
</dbReference>
<dbReference type="GO" id="GO:0019185">
    <property type="term" value="C:snRNA-activating protein complex"/>
    <property type="evidence" value="ECO:0007669"/>
    <property type="project" value="TreeGrafter"/>
</dbReference>
<dbReference type="GO" id="GO:0000978">
    <property type="term" value="F:RNA polymerase II cis-regulatory region sequence-specific DNA binding"/>
    <property type="evidence" value="ECO:0007669"/>
    <property type="project" value="TreeGrafter"/>
</dbReference>
<organism evidence="8 9">
    <name type="scientific">Mycena alexandri</name>
    <dbReference type="NCBI Taxonomy" id="1745969"/>
    <lineage>
        <taxon>Eukaryota</taxon>
        <taxon>Fungi</taxon>
        <taxon>Dikarya</taxon>
        <taxon>Basidiomycota</taxon>
        <taxon>Agaricomycotina</taxon>
        <taxon>Agaricomycetes</taxon>
        <taxon>Agaricomycetidae</taxon>
        <taxon>Agaricales</taxon>
        <taxon>Marasmiineae</taxon>
        <taxon>Mycenaceae</taxon>
        <taxon>Mycena</taxon>
    </lineage>
</organism>
<proteinExistence type="predicted"/>
<dbReference type="GO" id="GO:0001006">
    <property type="term" value="F:RNA polymerase III type 3 promoter sequence-specific DNA binding"/>
    <property type="evidence" value="ECO:0007669"/>
    <property type="project" value="TreeGrafter"/>
</dbReference>
<feature type="domain" description="HTH myb-type" evidence="7">
    <location>
        <begin position="122"/>
        <end position="172"/>
    </location>
</feature>
<feature type="compositionally biased region" description="Low complexity" evidence="5">
    <location>
        <begin position="321"/>
        <end position="345"/>
    </location>
</feature>
<evidence type="ECO:0000259" key="6">
    <source>
        <dbReference type="PROSITE" id="PS50090"/>
    </source>
</evidence>
<evidence type="ECO:0000313" key="8">
    <source>
        <dbReference type="EMBL" id="KAJ7041814.1"/>
    </source>
</evidence>
<feature type="compositionally biased region" description="Polar residues" evidence="5">
    <location>
        <begin position="201"/>
        <end position="213"/>
    </location>
</feature>
<dbReference type="SMART" id="SM00717">
    <property type="entry name" value="SANT"/>
    <property type="match status" value="3"/>
</dbReference>
<feature type="domain" description="Myb-like" evidence="6">
    <location>
        <begin position="9"/>
        <end position="65"/>
    </location>
</feature>
<comment type="caution">
    <text evidence="8">The sequence shown here is derived from an EMBL/GenBank/DDBJ whole genome shotgun (WGS) entry which is preliminary data.</text>
</comment>
<dbReference type="SUPFAM" id="SSF46689">
    <property type="entry name" value="Homeodomain-like"/>
    <property type="match status" value="2"/>
</dbReference>
<dbReference type="PROSITE" id="PS50090">
    <property type="entry name" value="MYB_LIKE"/>
    <property type="match status" value="3"/>
</dbReference>
<accession>A0AAD6XE10</accession>
<dbReference type="AlphaFoldDB" id="A0AAD6XE10"/>
<dbReference type="GO" id="GO:0042795">
    <property type="term" value="P:snRNA transcription by RNA polymerase II"/>
    <property type="evidence" value="ECO:0007669"/>
    <property type="project" value="TreeGrafter"/>
</dbReference>
<evidence type="ECO:0000259" key="7">
    <source>
        <dbReference type="PROSITE" id="PS51294"/>
    </source>
</evidence>
<dbReference type="EMBL" id="JARJCM010000015">
    <property type="protein sequence ID" value="KAJ7041814.1"/>
    <property type="molecule type" value="Genomic_DNA"/>
</dbReference>
<keyword evidence="9" id="KW-1185">Reference proteome</keyword>
<dbReference type="GO" id="GO:0042796">
    <property type="term" value="P:snRNA transcription by RNA polymerase III"/>
    <property type="evidence" value="ECO:0007669"/>
    <property type="project" value="TreeGrafter"/>
</dbReference>
<evidence type="ECO:0000256" key="1">
    <source>
        <dbReference type="ARBA" id="ARBA00023015"/>
    </source>
</evidence>
<evidence type="ECO:0000256" key="2">
    <source>
        <dbReference type="ARBA" id="ARBA00023125"/>
    </source>
</evidence>
<feature type="domain" description="HTH myb-type" evidence="7">
    <location>
        <begin position="14"/>
        <end position="61"/>
    </location>
</feature>
<keyword evidence="4" id="KW-0539">Nucleus</keyword>
<reference evidence="8" key="1">
    <citation type="submission" date="2023-03" db="EMBL/GenBank/DDBJ databases">
        <title>Massive genome expansion in bonnet fungi (Mycena s.s.) driven by repeated elements and novel gene families across ecological guilds.</title>
        <authorList>
            <consortium name="Lawrence Berkeley National Laboratory"/>
            <person name="Harder C.B."/>
            <person name="Miyauchi S."/>
            <person name="Viragh M."/>
            <person name="Kuo A."/>
            <person name="Thoen E."/>
            <person name="Andreopoulos B."/>
            <person name="Lu D."/>
            <person name="Skrede I."/>
            <person name="Drula E."/>
            <person name="Henrissat B."/>
            <person name="Morin E."/>
            <person name="Kohler A."/>
            <person name="Barry K."/>
            <person name="LaButti K."/>
            <person name="Morin E."/>
            <person name="Salamov A."/>
            <person name="Lipzen A."/>
            <person name="Mereny Z."/>
            <person name="Hegedus B."/>
            <person name="Baldrian P."/>
            <person name="Stursova M."/>
            <person name="Weitz H."/>
            <person name="Taylor A."/>
            <person name="Grigoriev I.V."/>
            <person name="Nagy L.G."/>
            <person name="Martin F."/>
            <person name="Kauserud H."/>
        </authorList>
    </citation>
    <scope>NUCLEOTIDE SEQUENCE</scope>
    <source>
        <strain evidence="8">CBHHK200</strain>
    </source>
</reference>
<protein>
    <submittedName>
        <fullName evidence="8">Uncharacterized protein</fullName>
    </submittedName>
</protein>
<keyword evidence="2" id="KW-0238">DNA-binding</keyword>
<dbReference type="InterPro" id="IPR051575">
    <property type="entry name" value="Myb-like_DNA-bd"/>
</dbReference>
<dbReference type="InterPro" id="IPR009057">
    <property type="entry name" value="Homeodomain-like_sf"/>
</dbReference>
<feature type="domain" description="HTH myb-type" evidence="7">
    <location>
        <begin position="66"/>
        <end position="120"/>
    </location>
</feature>
<feature type="compositionally biased region" description="Polar residues" evidence="5">
    <location>
        <begin position="310"/>
        <end position="320"/>
    </location>
</feature>
<evidence type="ECO:0000256" key="3">
    <source>
        <dbReference type="ARBA" id="ARBA00023163"/>
    </source>
</evidence>
<feature type="domain" description="Myb-like" evidence="6">
    <location>
        <begin position="66"/>
        <end position="116"/>
    </location>
</feature>
<sequence>MLPTHPPAPMNRERRQWTPQEDELLRMAVNREEPGNSAPSKWHAIAQHVPNRTNKDCRKRWYAKMSSDVVKGGWALDEDQRLLNAIDCYGTRWSLVASMVQTRNSDQCAKRWCDTLNPAIDRTAWSAETDDMLIKAVNEHGKVWTKIVGLYFPGRTGLAAKNRYNSITRSEESTRSSSRRRHSPDSSPSPPREMDQYYDNPHSNQYSGSSMSQPGYPAMSPPSQQSGHHTRHHSMSHSTSPPSGFGAPSHHRSTMSQFQPPVNPGYPMVNTPVTQPSAHYSMGSARYPAAQYQGQPVATFPSNDAAFPDYSSSLGQGPYSQAQQQQQMQYPNPAYTAGYTTTSTYPRAPNQSSSSGLPRTTSDPRNWGPY</sequence>
<dbReference type="InterPro" id="IPR001005">
    <property type="entry name" value="SANT/Myb"/>
</dbReference>
<feature type="region of interest" description="Disordered" evidence="5">
    <location>
        <begin position="300"/>
        <end position="370"/>
    </location>
</feature>
<keyword evidence="3" id="KW-0804">Transcription</keyword>
<dbReference type="Gene3D" id="1.10.10.60">
    <property type="entry name" value="Homeodomain-like"/>
    <property type="match status" value="3"/>
</dbReference>
<evidence type="ECO:0000256" key="4">
    <source>
        <dbReference type="ARBA" id="ARBA00023242"/>
    </source>
</evidence>
<feature type="compositionally biased region" description="Polar residues" evidence="5">
    <location>
        <begin position="349"/>
        <end position="364"/>
    </location>
</feature>